<name>A0A3S0P6R4_9BACI</name>
<protein>
    <submittedName>
        <fullName evidence="1">Uncharacterized protein</fullName>
    </submittedName>
</protein>
<accession>A0A3S0P6R4</accession>
<dbReference type="AlphaFoldDB" id="A0A3S0P6R4"/>
<comment type="caution">
    <text evidence="1">The sequence shown here is derived from an EMBL/GenBank/DDBJ whole genome shotgun (WGS) entry which is preliminary data.</text>
</comment>
<reference evidence="1 2" key="1">
    <citation type="submission" date="2018-12" db="EMBL/GenBank/DDBJ databases">
        <title>Lysinibacillus antri sp. nov., isolated from a cave soil.</title>
        <authorList>
            <person name="Narsing Rao M.P."/>
            <person name="Zhang H."/>
            <person name="Dong Z.-Y."/>
            <person name="Niu X.-K."/>
            <person name="Zhang K."/>
            <person name="Fang B.-Z."/>
            <person name="Kang Y.-Q."/>
            <person name="Xiao M."/>
            <person name="Li W.-J."/>
        </authorList>
    </citation>
    <scope>NUCLEOTIDE SEQUENCE [LARGE SCALE GENOMIC DNA]</scope>
    <source>
        <strain evidence="1 2">SYSU K30002</strain>
    </source>
</reference>
<proteinExistence type="predicted"/>
<evidence type="ECO:0000313" key="2">
    <source>
        <dbReference type="Proteomes" id="UP000287910"/>
    </source>
</evidence>
<dbReference type="EMBL" id="RYYR01000007">
    <property type="protein sequence ID" value="RUL54151.1"/>
    <property type="molecule type" value="Genomic_DNA"/>
</dbReference>
<dbReference type="Proteomes" id="UP000287910">
    <property type="component" value="Unassembled WGS sequence"/>
</dbReference>
<evidence type="ECO:0000313" key="1">
    <source>
        <dbReference type="EMBL" id="RUL54151.1"/>
    </source>
</evidence>
<sequence>MKAITTLIEVLSKKYDVHVSISDIGYETVWFEKDDVDEQLVPADVLEALADPIIADSANFTDDQGDYYVVIVIDTGQLEPYEIWMVNGKAIPDFVSGL</sequence>
<gene>
    <name evidence="1" type="ORF">EK386_06475</name>
</gene>
<organism evidence="1 2">
    <name type="scientific">Lysinibacillus antri</name>
    <dbReference type="NCBI Taxonomy" id="2498145"/>
    <lineage>
        <taxon>Bacteria</taxon>
        <taxon>Bacillati</taxon>
        <taxon>Bacillota</taxon>
        <taxon>Bacilli</taxon>
        <taxon>Bacillales</taxon>
        <taxon>Bacillaceae</taxon>
        <taxon>Lysinibacillus</taxon>
    </lineage>
</organism>
<keyword evidence="2" id="KW-1185">Reference proteome</keyword>
<dbReference type="RefSeq" id="WP_126658220.1">
    <property type="nucleotide sequence ID" value="NZ_RYYR01000007.1"/>
</dbReference>